<dbReference type="EMBL" id="GBRH01254297">
    <property type="protein sequence ID" value="JAD43598.1"/>
    <property type="molecule type" value="Transcribed_RNA"/>
</dbReference>
<dbReference type="AlphaFoldDB" id="A0A0A9A104"/>
<accession>A0A0A9A104</accession>
<reference evidence="1" key="2">
    <citation type="journal article" date="2015" name="Data Brief">
        <title>Shoot transcriptome of the giant reed, Arundo donax.</title>
        <authorList>
            <person name="Barrero R.A."/>
            <person name="Guerrero F.D."/>
            <person name="Moolhuijzen P."/>
            <person name="Goolsby J.A."/>
            <person name="Tidwell J."/>
            <person name="Bellgard S.E."/>
            <person name="Bellgard M.I."/>
        </authorList>
    </citation>
    <scope>NUCLEOTIDE SEQUENCE</scope>
    <source>
        <tissue evidence="1">Shoot tissue taken approximately 20 cm above the soil surface</tissue>
    </source>
</reference>
<protein>
    <submittedName>
        <fullName evidence="1">Uncharacterized protein</fullName>
    </submittedName>
</protein>
<reference evidence="1" key="1">
    <citation type="submission" date="2014-09" db="EMBL/GenBank/DDBJ databases">
        <authorList>
            <person name="Magalhaes I.L.F."/>
            <person name="Oliveira U."/>
            <person name="Santos F.R."/>
            <person name="Vidigal T.H.D.A."/>
            <person name="Brescovit A.D."/>
            <person name="Santos A.J."/>
        </authorList>
    </citation>
    <scope>NUCLEOTIDE SEQUENCE</scope>
    <source>
        <tissue evidence="1">Shoot tissue taken approximately 20 cm above the soil surface</tissue>
    </source>
</reference>
<sequence>MMIPKNCHSRQHHSRQQGCVVRWECIVATLYTTVCMYRD</sequence>
<evidence type="ECO:0000313" key="1">
    <source>
        <dbReference type="EMBL" id="JAD43598.1"/>
    </source>
</evidence>
<name>A0A0A9A104_ARUDO</name>
<proteinExistence type="predicted"/>
<organism evidence="1">
    <name type="scientific">Arundo donax</name>
    <name type="common">Giant reed</name>
    <name type="synonym">Donax arundinaceus</name>
    <dbReference type="NCBI Taxonomy" id="35708"/>
    <lineage>
        <taxon>Eukaryota</taxon>
        <taxon>Viridiplantae</taxon>
        <taxon>Streptophyta</taxon>
        <taxon>Embryophyta</taxon>
        <taxon>Tracheophyta</taxon>
        <taxon>Spermatophyta</taxon>
        <taxon>Magnoliopsida</taxon>
        <taxon>Liliopsida</taxon>
        <taxon>Poales</taxon>
        <taxon>Poaceae</taxon>
        <taxon>PACMAD clade</taxon>
        <taxon>Arundinoideae</taxon>
        <taxon>Arundineae</taxon>
        <taxon>Arundo</taxon>
    </lineage>
</organism>